<protein>
    <submittedName>
        <fullName evidence="2">DUF58 domain-containing protein</fullName>
    </submittedName>
</protein>
<accession>A0ABX0K8K6</accession>
<dbReference type="PANTHER" id="PTHR33608">
    <property type="entry name" value="BLL2464 PROTEIN"/>
    <property type="match status" value="1"/>
</dbReference>
<dbReference type="InterPro" id="IPR002881">
    <property type="entry name" value="DUF58"/>
</dbReference>
<evidence type="ECO:0000259" key="1">
    <source>
        <dbReference type="Pfam" id="PF01882"/>
    </source>
</evidence>
<evidence type="ECO:0000313" key="3">
    <source>
        <dbReference type="Proteomes" id="UP000615326"/>
    </source>
</evidence>
<proteinExistence type="predicted"/>
<feature type="domain" description="DUF58" evidence="1">
    <location>
        <begin position="95"/>
        <end position="305"/>
    </location>
</feature>
<reference evidence="2 3" key="1">
    <citation type="journal article" date="2020" name="Int. J. Syst. Evol. Microbiol.">
        <title>Novel acetic acid bacteria from cider fermentations: Acetobacter conturbans sp. nov. and Acetobacter fallax sp. nov.</title>
        <authorList>
            <person name="Sombolestani A.S."/>
            <person name="Cleenwerck I."/>
            <person name="Cnockaert M."/>
            <person name="Borremans W."/>
            <person name="Wieme A.D."/>
            <person name="De Vuyst L."/>
            <person name="Vandamme P."/>
        </authorList>
    </citation>
    <scope>NUCLEOTIDE SEQUENCE [LARGE SCALE GENOMIC DNA]</scope>
    <source>
        <strain evidence="2 3">LMG 1637</strain>
    </source>
</reference>
<evidence type="ECO:0000313" key="2">
    <source>
        <dbReference type="EMBL" id="NHO31153.1"/>
    </source>
</evidence>
<dbReference type="EMBL" id="WOSW01000001">
    <property type="protein sequence ID" value="NHO31153.1"/>
    <property type="molecule type" value="Genomic_DNA"/>
</dbReference>
<dbReference type="PANTHER" id="PTHR33608:SF6">
    <property type="entry name" value="BLL2464 PROTEIN"/>
    <property type="match status" value="1"/>
</dbReference>
<dbReference type="Proteomes" id="UP000615326">
    <property type="component" value="Unassembled WGS sequence"/>
</dbReference>
<keyword evidence="3" id="KW-1185">Reference proteome</keyword>
<dbReference type="Pfam" id="PF01882">
    <property type="entry name" value="DUF58"/>
    <property type="match status" value="1"/>
</dbReference>
<sequence length="350" mass="37826">MILAPETPLTGRRSGIFSRIFSGLRSGVAPTQSRSAFFHNPDDGITGSIAPLASGAAQLAARLPGLVVHAERIAATVAAGQHGRRRAGPGETFWQYRPAQPGEPVTRIDWRQSARSHRAYVRETEAEIAQTVWLWCDLSPSMAWSSCPDDGQTQHPQKRDRAILLLLALATLLENGGERVGLLTSDGPAMLPPDAGRIATRLALSLGTLAGRPSQSLPLAAMLPRFAKLIIASDFLGARTGLPHLFRHLAARPVSTQLLQIVDPAERDLPYAGRIRFVGTEDEPDLTLPRVEALRQDYGKLFSERQQYLRTLADASGHALLTHVTDQSPATALLTLSSSLTGQIRPGMRG</sequence>
<organism evidence="2 3">
    <name type="scientific">Acetobacter fallax</name>
    <dbReference type="NCBI Taxonomy" id="1737473"/>
    <lineage>
        <taxon>Bacteria</taxon>
        <taxon>Pseudomonadati</taxon>
        <taxon>Pseudomonadota</taxon>
        <taxon>Alphaproteobacteria</taxon>
        <taxon>Acetobacterales</taxon>
        <taxon>Acetobacteraceae</taxon>
        <taxon>Acetobacter</taxon>
    </lineage>
</organism>
<name>A0ABX0K8K6_9PROT</name>
<comment type="caution">
    <text evidence="2">The sequence shown here is derived from an EMBL/GenBank/DDBJ whole genome shotgun (WGS) entry which is preliminary data.</text>
</comment>
<gene>
    <name evidence="2" type="ORF">GOB84_00990</name>
</gene>